<comment type="caution">
    <text evidence="2">The sequence shown here is derived from an EMBL/GenBank/DDBJ whole genome shotgun (WGS) entry which is preliminary data.</text>
</comment>
<gene>
    <name evidence="2" type="ORF">KY084_13005</name>
</gene>
<keyword evidence="3" id="KW-1185">Reference proteome</keyword>
<protein>
    <submittedName>
        <fullName evidence="2">SGNH/GDSL hydrolase family protein</fullName>
    </submittedName>
</protein>
<keyword evidence="2" id="KW-0378">Hydrolase</keyword>
<dbReference type="PANTHER" id="PTHR43784:SF2">
    <property type="entry name" value="GDSL-LIKE LIPASE_ACYLHYDROLASE, PUTATIVE (AFU_ORTHOLOGUE AFUA_2G00820)-RELATED"/>
    <property type="match status" value="1"/>
</dbReference>
<organism evidence="2 3">
    <name type="scientific">Stakelama flava</name>
    <dbReference type="NCBI Taxonomy" id="2860338"/>
    <lineage>
        <taxon>Bacteria</taxon>
        <taxon>Pseudomonadati</taxon>
        <taxon>Pseudomonadota</taxon>
        <taxon>Alphaproteobacteria</taxon>
        <taxon>Sphingomonadales</taxon>
        <taxon>Sphingomonadaceae</taxon>
        <taxon>Stakelama</taxon>
    </lineage>
</organism>
<reference evidence="2 3" key="1">
    <citation type="submission" date="2021-07" db="EMBL/GenBank/DDBJ databases">
        <title>Stakelama flava sp. nov., a novel endophytic bacterium isolated from branch of Kandelia candel.</title>
        <authorList>
            <person name="Tuo L."/>
        </authorList>
    </citation>
    <scope>NUCLEOTIDE SEQUENCE [LARGE SCALE GENOMIC DNA]</scope>
    <source>
        <strain evidence="2 3">CBK3Z-3</strain>
    </source>
</reference>
<dbReference type="InterPro" id="IPR053140">
    <property type="entry name" value="GDSL_Rv0518-like"/>
</dbReference>
<accession>A0ABS6XQV1</accession>
<dbReference type="GO" id="GO:0016787">
    <property type="term" value="F:hydrolase activity"/>
    <property type="evidence" value="ECO:0007669"/>
    <property type="project" value="UniProtKB-KW"/>
</dbReference>
<dbReference type="Pfam" id="PF13472">
    <property type="entry name" value="Lipase_GDSL_2"/>
    <property type="match status" value="1"/>
</dbReference>
<feature type="domain" description="SGNH hydrolase-type esterase" evidence="1">
    <location>
        <begin position="189"/>
        <end position="380"/>
    </location>
</feature>
<evidence type="ECO:0000313" key="2">
    <source>
        <dbReference type="EMBL" id="MBW4331786.1"/>
    </source>
</evidence>
<name>A0ABS6XQV1_9SPHN</name>
<sequence length="399" mass="42491">MWLGAPPATAQDAPISAPEWIAAWEAPPIGFEPKIQKALGRPYRNETARQMVRASIAGHKLRLRLSNELSDEDITIGAASIARVDGQGNVVPDTLQILTFDGAKAVRIAPHAPMLTDAVSLSAKAGEWFAVSIYYPQSAAPPTHAQMLDVIPGDATMTARPADAKRVRGPGIVSELDVSGTSKTRVLVAFGDSITEGAGTDAADAMSWPDQLGRMLGNDTAAKCWAVVNAGISGNRILRDGRGPNALSRFDRDVLSVPGVSHVALLEGINDIGGVKDDPAQGDPVTAAKLINTYRQFIARAHARGIKVIIGTILPYEGAAYGSQRGEQVREEVNQWVRSHRDQFDGMIDFDSAMAEPGKPTVMRLAEQIGDHLHPNAEGYGRMARTAMPVVTQEGCPAG</sequence>
<evidence type="ECO:0000259" key="1">
    <source>
        <dbReference type="Pfam" id="PF13472"/>
    </source>
</evidence>
<dbReference type="PANTHER" id="PTHR43784">
    <property type="entry name" value="GDSL-LIKE LIPASE/ACYLHYDROLASE, PUTATIVE (AFU_ORTHOLOGUE AFUA_2G00820)-RELATED"/>
    <property type="match status" value="1"/>
</dbReference>
<dbReference type="CDD" id="cd01830">
    <property type="entry name" value="XynE_like"/>
    <property type="match status" value="1"/>
</dbReference>
<dbReference type="EMBL" id="JAHWZX010000013">
    <property type="protein sequence ID" value="MBW4331786.1"/>
    <property type="molecule type" value="Genomic_DNA"/>
</dbReference>
<evidence type="ECO:0000313" key="3">
    <source>
        <dbReference type="Proteomes" id="UP001197214"/>
    </source>
</evidence>
<dbReference type="InterPro" id="IPR013830">
    <property type="entry name" value="SGNH_hydro"/>
</dbReference>
<dbReference type="Proteomes" id="UP001197214">
    <property type="component" value="Unassembled WGS sequence"/>
</dbReference>
<proteinExistence type="predicted"/>